<feature type="domain" description="Terminase large subunit-like endonuclease" evidence="1">
    <location>
        <begin position="331"/>
        <end position="442"/>
    </location>
</feature>
<dbReference type="GO" id="GO:0004519">
    <property type="term" value="F:endonuclease activity"/>
    <property type="evidence" value="ECO:0007669"/>
    <property type="project" value="InterPro"/>
</dbReference>
<dbReference type="AlphaFoldDB" id="A0A0F9IIQ6"/>
<sequence>MNSETGKTYAPHNADEELFVFSDTPRYALLKGGEGSGKTTAGCIKALNRIQRRMSGICVSPDLPHFKRSLWPEFRRWCQWDKVVEEARYRGKFTWEPHQPFLLPFLNGAVIYFGGIDEPGSWEGPNISWVLFDEARRKKTADALKVLDGRIRIAGPKGEPPQLFITSTPRKHWMFRYFGGVGPEGIIELESNDPRAAFKSQARVVTLETAENIANLSEGYVEQRALSLTAAEIRVLLEAQWEDIEDTENFLPSMSLWDLCEGELPPLGPKEPMVVAMDAATGRKNAPSDCYGMIGVTRHPTSHEDVAVRFVQKWQARAGHYIDYNEEGGPIPTLRKLCAEFDVVQVAYDPTELRSVVVDLNKENLAWFFEFGQGKRRWEADRQLLDLILQRRITHNGNVDLREHIFNANRKLDADGRRLRIIKREESLKNDLAVSLSMACYEISRLNL</sequence>
<reference evidence="2" key="1">
    <citation type="journal article" date="2015" name="Nature">
        <title>Complex archaea that bridge the gap between prokaryotes and eukaryotes.</title>
        <authorList>
            <person name="Spang A."/>
            <person name="Saw J.H."/>
            <person name="Jorgensen S.L."/>
            <person name="Zaremba-Niedzwiedzka K."/>
            <person name="Martijn J."/>
            <person name="Lind A.E."/>
            <person name="van Eijk R."/>
            <person name="Schleper C."/>
            <person name="Guy L."/>
            <person name="Ettema T.J."/>
        </authorList>
    </citation>
    <scope>NUCLEOTIDE SEQUENCE</scope>
</reference>
<dbReference type="Pfam" id="PF03237">
    <property type="entry name" value="Terminase_6N"/>
    <property type="match status" value="1"/>
</dbReference>
<dbReference type="Gene3D" id="3.40.50.300">
    <property type="entry name" value="P-loop containing nucleotide triphosphate hydrolases"/>
    <property type="match status" value="1"/>
</dbReference>
<protein>
    <recommendedName>
        <fullName evidence="1">Terminase large subunit-like endonuclease domain-containing protein</fullName>
    </recommendedName>
</protein>
<proteinExistence type="predicted"/>
<evidence type="ECO:0000313" key="2">
    <source>
        <dbReference type="EMBL" id="KKL93690.1"/>
    </source>
</evidence>
<name>A0A0F9IIQ6_9ZZZZ</name>
<accession>A0A0F9IIQ6</accession>
<dbReference type="InterPro" id="IPR027417">
    <property type="entry name" value="P-loop_NTPase"/>
</dbReference>
<organism evidence="2">
    <name type="scientific">marine sediment metagenome</name>
    <dbReference type="NCBI Taxonomy" id="412755"/>
    <lineage>
        <taxon>unclassified sequences</taxon>
        <taxon>metagenomes</taxon>
        <taxon>ecological metagenomes</taxon>
    </lineage>
</organism>
<gene>
    <name evidence="2" type="ORF">LCGC14_1872170</name>
</gene>
<dbReference type="InterPro" id="IPR046462">
    <property type="entry name" value="TerL_nuclease"/>
</dbReference>
<dbReference type="EMBL" id="LAZR01019120">
    <property type="protein sequence ID" value="KKL93690.1"/>
    <property type="molecule type" value="Genomic_DNA"/>
</dbReference>
<dbReference type="Pfam" id="PF20441">
    <property type="entry name" value="TerL_nuclease"/>
    <property type="match status" value="1"/>
</dbReference>
<comment type="caution">
    <text evidence="2">The sequence shown here is derived from an EMBL/GenBank/DDBJ whole genome shotgun (WGS) entry which is preliminary data.</text>
</comment>
<evidence type="ECO:0000259" key="1">
    <source>
        <dbReference type="Pfam" id="PF20441"/>
    </source>
</evidence>